<proteinExistence type="predicted"/>
<reference evidence="2 3" key="1">
    <citation type="journal article" date="2019" name="Sci. Rep.">
        <title>A high-quality genome of Eragrostis curvula grass provides insights into Poaceae evolution and supports new strategies to enhance forage quality.</title>
        <authorList>
            <person name="Carballo J."/>
            <person name="Santos B.A.C.M."/>
            <person name="Zappacosta D."/>
            <person name="Garbus I."/>
            <person name="Selva J.P."/>
            <person name="Gallo C.A."/>
            <person name="Diaz A."/>
            <person name="Albertini E."/>
            <person name="Caccamo M."/>
            <person name="Echenique V."/>
        </authorList>
    </citation>
    <scope>NUCLEOTIDE SEQUENCE [LARGE SCALE GENOMIC DNA]</scope>
    <source>
        <strain evidence="3">cv. Victoria</strain>
        <tissue evidence="2">Leaf</tissue>
    </source>
</reference>
<evidence type="ECO:0000313" key="2">
    <source>
        <dbReference type="EMBL" id="TVU38570.1"/>
    </source>
</evidence>
<feature type="non-terminal residue" evidence="2">
    <location>
        <position position="1"/>
    </location>
</feature>
<dbReference type="EMBL" id="RWGY01000007">
    <property type="protein sequence ID" value="TVU38570.1"/>
    <property type="molecule type" value="Genomic_DNA"/>
</dbReference>
<name>A0A5J9VU13_9POAL</name>
<dbReference type="AlphaFoldDB" id="A0A5J9VU13"/>
<dbReference type="PANTHER" id="PTHR31264:SF3">
    <property type="entry name" value="OS07G0554100 PROTEIN"/>
    <property type="match status" value="1"/>
</dbReference>
<gene>
    <name evidence="2" type="ORF">EJB05_11949</name>
</gene>
<feature type="domain" description="F-box" evidence="1">
    <location>
        <begin position="8"/>
        <end position="50"/>
    </location>
</feature>
<dbReference type="InterPro" id="IPR001810">
    <property type="entry name" value="F-box_dom"/>
</dbReference>
<accession>A0A5J9VU13</accession>
<dbReference type="Pfam" id="PF12937">
    <property type="entry name" value="F-box-like"/>
    <property type="match status" value="1"/>
</dbReference>
<dbReference type="OrthoDB" id="685304at2759"/>
<dbReference type="Proteomes" id="UP000324897">
    <property type="component" value="Chromosome 4"/>
</dbReference>
<evidence type="ECO:0000313" key="3">
    <source>
        <dbReference type="Proteomes" id="UP000324897"/>
    </source>
</evidence>
<organism evidence="2 3">
    <name type="scientific">Eragrostis curvula</name>
    <name type="common">weeping love grass</name>
    <dbReference type="NCBI Taxonomy" id="38414"/>
    <lineage>
        <taxon>Eukaryota</taxon>
        <taxon>Viridiplantae</taxon>
        <taxon>Streptophyta</taxon>
        <taxon>Embryophyta</taxon>
        <taxon>Tracheophyta</taxon>
        <taxon>Spermatophyta</taxon>
        <taxon>Magnoliopsida</taxon>
        <taxon>Liliopsida</taxon>
        <taxon>Poales</taxon>
        <taxon>Poaceae</taxon>
        <taxon>PACMAD clade</taxon>
        <taxon>Chloridoideae</taxon>
        <taxon>Eragrostideae</taxon>
        <taxon>Eragrostidinae</taxon>
        <taxon>Eragrostis</taxon>
    </lineage>
</organism>
<dbReference type="PANTHER" id="PTHR31264">
    <property type="entry name" value="OS07G0554500 PROTEIN-RELATED"/>
    <property type="match status" value="1"/>
</dbReference>
<evidence type="ECO:0000259" key="1">
    <source>
        <dbReference type="Pfam" id="PF12937"/>
    </source>
</evidence>
<keyword evidence="3" id="KW-1185">Reference proteome</keyword>
<dbReference type="SUPFAM" id="SSF81383">
    <property type="entry name" value="F-box domain"/>
    <property type="match status" value="1"/>
</dbReference>
<protein>
    <recommendedName>
        <fullName evidence="1">F-box domain-containing protein</fullName>
    </recommendedName>
</protein>
<dbReference type="InterPro" id="IPR036047">
    <property type="entry name" value="F-box-like_dom_sf"/>
</dbReference>
<dbReference type="Gramene" id="TVU38570">
    <property type="protein sequence ID" value="TVU38570"/>
    <property type="gene ID" value="EJB05_11949"/>
</dbReference>
<comment type="caution">
    <text evidence="2">The sequence shown here is derived from an EMBL/GenBank/DDBJ whole genome shotgun (WGS) entry which is preliminary data.</text>
</comment>
<sequence>MESLPQLLSLPDELLQEILLRIACPADLARASAACIAFCRFIADPDFLRRYRSRHLPLLLGFVGQGVDKGFHAVEAPHPNAPAARALANVTFDFLPPPLKNWYIGNVCDGRVVFECFRHDDDDYDNIIGIDAHLAVWDPSSCSRQNLLLPPVPHGQDLQYFEAAFDPCAHKDDESLFRVISVMYYRTKLVVLVFDSDSNSWTIGTSASWDALSLSNEGPWQFFSLPYYAYGCFYWKIDDENKLLKLDIRRMEFSRVNLPPDHEEHNVVVVEAGEDRLGLLSYNPNDGKFLNYYNSMQNEDQRTKEWQMKKAIPLLVNDEPRFFIAHQGCIFIQADSNILNTKRTTIYSLDIKTLELEMFR</sequence>